<dbReference type="AlphaFoldDB" id="A0A841GH31"/>
<name>A0A841GH31_9BACT</name>
<protein>
    <submittedName>
        <fullName evidence="1">Putative nucleotidyltransferase</fullName>
    </submittedName>
</protein>
<evidence type="ECO:0000313" key="1">
    <source>
        <dbReference type="EMBL" id="MBB6062922.1"/>
    </source>
</evidence>
<accession>A0A841GH31</accession>
<sequence>MIDMQLFMTKDGDICSVEGWWHPENKVICNYIYIQQPDGDVEIEKRKYVKVIRKKDGSWRSFEEQLEYIKKLGRKHTKAYFVEHKMLVDKSNIEKFYDPFYTFEKFSKNYPQEFFYLEEFLKLLGVSKEEYSGIGMVGSYQVGLRK</sequence>
<dbReference type="RefSeq" id="WP_246348216.1">
    <property type="nucleotide sequence ID" value="NZ_JACHEX010000003.1"/>
</dbReference>
<gene>
    <name evidence="1" type="ORF">HNP65_001374</name>
</gene>
<dbReference type="Proteomes" id="UP000555828">
    <property type="component" value="Unassembled WGS sequence"/>
</dbReference>
<proteinExistence type="predicted"/>
<comment type="caution">
    <text evidence="1">The sequence shown here is derived from an EMBL/GenBank/DDBJ whole genome shotgun (WGS) entry which is preliminary data.</text>
</comment>
<dbReference type="GO" id="GO:0016740">
    <property type="term" value="F:transferase activity"/>
    <property type="evidence" value="ECO:0007669"/>
    <property type="project" value="UniProtKB-KW"/>
</dbReference>
<evidence type="ECO:0000313" key="2">
    <source>
        <dbReference type="Proteomes" id="UP000555828"/>
    </source>
</evidence>
<organism evidence="1 2">
    <name type="scientific">Thermosipho japonicus</name>
    <dbReference type="NCBI Taxonomy" id="90323"/>
    <lineage>
        <taxon>Bacteria</taxon>
        <taxon>Thermotogati</taxon>
        <taxon>Thermotogota</taxon>
        <taxon>Thermotogae</taxon>
        <taxon>Thermotogales</taxon>
        <taxon>Fervidobacteriaceae</taxon>
        <taxon>Thermosipho</taxon>
    </lineage>
</organism>
<reference evidence="1 2" key="1">
    <citation type="submission" date="2020-08" db="EMBL/GenBank/DDBJ databases">
        <title>Genomic Encyclopedia of Type Strains, Phase IV (KMG-IV): sequencing the most valuable type-strain genomes for metagenomic binning, comparative biology and taxonomic classification.</title>
        <authorList>
            <person name="Goeker M."/>
        </authorList>
    </citation>
    <scope>NUCLEOTIDE SEQUENCE [LARGE SCALE GENOMIC DNA]</scope>
    <source>
        <strain evidence="1 2">DSM 13481</strain>
    </source>
</reference>
<keyword evidence="2" id="KW-1185">Reference proteome</keyword>
<dbReference type="EMBL" id="JACHEX010000003">
    <property type="protein sequence ID" value="MBB6062922.1"/>
    <property type="molecule type" value="Genomic_DNA"/>
</dbReference>
<keyword evidence="1" id="KW-0808">Transferase</keyword>